<dbReference type="PANTHER" id="PTHR30204:SF93">
    <property type="entry name" value="HTH MERR-TYPE DOMAIN-CONTAINING PROTEIN"/>
    <property type="match status" value="1"/>
</dbReference>
<dbReference type="EMBL" id="BNBT01000093">
    <property type="protein sequence ID" value="GHE76333.1"/>
    <property type="molecule type" value="Genomic_DNA"/>
</dbReference>
<accession>A0A918ZXE8</accession>
<evidence type="ECO:0000256" key="1">
    <source>
        <dbReference type="ARBA" id="ARBA00023125"/>
    </source>
</evidence>
<dbReference type="Gene3D" id="1.10.1660.10">
    <property type="match status" value="1"/>
</dbReference>
<evidence type="ECO:0000313" key="4">
    <source>
        <dbReference type="Proteomes" id="UP000608024"/>
    </source>
</evidence>
<reference evidence="3" key="1">
    <citation type="journal article" date="2014" name="Int. J. Syst. Evol. Microbiol.">
        <title>Complete genome sequence of Corynebacterium casei LMG S-19264T (=DSM 44701T), isolated from a smear-ripened cheese.</title>
        <authorList>
            <consortium name="US DOE Joint Genome Institute (JGI-PGF)"/>
            <person name="Walter F."/>
            <person name="Albersmeier A."/>
            <person name="Kalinowski J."/>
            <person name="Ruckert C."/>
        </authorList>
    </citation>
    <scope>NUCLEOTIDE SEQUENCE</scope>
    <source>
        <strain evidence="3">JCM 4784</strain>
    </source>
</reference>
<dbReference type="PROSITE" id="PS50937">
    <property type="entry name" value="HTH_MERR_2"/>
    <property type="match status" value="1"/>
</dbReference>
<keyword evidence="4" id="KW-1185">Reference proteome</keyword>
<evidence type="ECO:0000313" key="3">
    <source>
        <dbReference type="EMBL" id="GHE76333.1"/>
    </source>
</evidence>
<reference evidence="3" key="2">
    <citation type="submission" date="2020-09" db="EMBL/GenBank/DDBJ databases">
        <authorList>
            <person name="Sun Q."/>
            <person name="Ohkuma M."/>
        </authorList>
    </citation>
    <scope>NUCLEOTIDE SEQUENCE</scope>
    <source>
        <strain evidence="3">JCM 4784</strain>
    </source>
</reference>
<dbReference type="GO" id="GO:0003700">
    <property type="term" value="F:DNA-binding transcription factor activity"/>
    <property type="evidence" value="ECO:0007669"/>
    <property type="project" value="InterPro"/>
</dbReference>
<evidence type="ECO:0000259" key="2">
    <source>
        <dbReference type="PROSITE" id="PS50937"/>
    </source>
</evidence>
<organism evidence="3 4">
    <name type="scientific">Streptomyces longispororuber</name>
    <dbReference type="NCBI Taxonomy" id="68230"/>
    <lineage>
        <taxon>Bacteria</taxon>
        <taxon>Bacillati</taxon>
        <taxon>Actinomycetota</taxon>
        <taxon>Actinomycetes</taxon>
        <taxon>Kitasatosporales</taxon>
        <taxon>Streptomycetaceae</taxon>
        <taxon>Streptomyces</taxon>
    </lineage>
</organism>
<dbReference type="InterPro" id="IPR009061">
    <property type="entry name" value="DNA-bd_dom_put_sf"/>
</dbReference>
<feature type="domain" description="HTH merR-type" evidence="2">
    <location>
        <begin position="6"/>
        <end position="75"/>
    </location>
</feature>
<protein>
    <submittedName>
        <fullName evidence="3">MerR family transcriptional regulator</fullName>
    </submittedName>
</protein>
<name>A0A918ZXE8_9ACTN</name>
<dbReference type="PRINTS" id="PR00040">
    <property type="entry name" value="HTHMERR"/>
</dbReference>
<dbReference type="SMART" id="SM00422">
    <property type="entry name" value="HTH_MERR"/>
    <property type="match status" value="1"/>
</dbReference>
<dbReference type="GO" id="GO:0003677">
    <property type="term" value="F:DNA binding"/>
    <property type="evidence" value="ECO:0007669"/>
    <property type="project" value="UniProtKB-KW"/>
</dbReference>
<dbReference type="InterPro" id="IPR000551">
    <property type="entry name" value="MerR-type_HTH_dom"/>
</dbReference>
<dbReference type="SUPFAM" id="SSF46955">
    <property type="entry name" value="Putative DNA-binding domain"/>
    <property type="match status" value="1"/>
</dbReference>
<dbReference type="Pfam" id="PF13411">
    <property type="entry name" value="MerR_1"/>
    <property type="match status" value="1"/>
</dbReference>
<sequence length="318" mass="34337">MNGDALLSIGELARRTGLSVRTIRFYSDAGLVPPADRTRAGYRRYDAGAVARLDLVRTLRELGLDLATVRKVVEREVPLSEAAAAHAEALDVQIRVLQQRRAVLTAAAGRGSTPEELGLLHRLTRLSGRERQCLVDDFLGAVLDGLRAHPAYTAVARSLTPEPPGLPDPEQVVAWAELAELFQDADFRSSVHRMAGELAADRARDDTTGLPLVLAEAVRARVGPALAAGVDPASATAAAVMAPVVAHYGRVLGHAEGRGTTADAMLRHRLADRLEHMNDPRRDQYLRLLAVVNGRPVPANLAPALDWSVRALRTTRRV</sequence>
<dbReference type="AlphaFoldDB" id="A0A918ZXE8"/>
<keyword evidence="1" id="KW-0238">DNA-binding</keyword>
<proteinExistence type="predicted"/>
<gene>
    <name evidence="3" type="ORF">GCM10018785_50710</name>
</gene>
<comment type="caution">
    <text evidence="3">The sequence shown here is derived from an EMBL/GenBank/DDBJ whole genome shotgun (WGS) entry which is preliminary data.</text>
</comment>
<dbReference type="RefSeq" id="WP_190138348.1">
    <property type="nucleotide sequence ID" value="NZ_BNBT01000093.1"/>
</dbReference>
<dbReference type="PANTHER" id="PTHR30204">
    <property type="entry name" value="REDOX-CYCLING DRUG-SENSING TRANSCRIPTIONAL ACTIVATOR SOXR"/>
    <property type="match status" value="1"/>
</dbReference>
<dbReference type="CDD" id="cd00592">
    <property type="entry name" value="HTH_MerR-like"/>
    <property type="match status" value="1"/>
</dbReference>
<dbReference type="Proteomes" id="UP000608024">
    <property type="component" value="Unassembled WGS sequence"/>
</dbReference>
<dbReference type="InterPro" id="IPR047057">
    <property type="entry name" value="MerR_fam"/>
</dbReference>